<dbReference type="Proteomes" id="UP000599578">
    <property type="component" value="Unassembled WGS sequence"/>
</dbReference>
<dbReference type="GO" id="GO:0003677">
    <property type="term" value="F:DNA binding"/>
    <property type="evidence" value="ECO:0007669"/>
    <property type="project" value="UniProtKB-UniRule"/>
</dbReference>
<name>A0A917ZJA6_9GAMM</name>
<dbReference type="InterPro" id="IPR013762">
    <property type="entry name" value="Integrase-like_cat_sf"/>
</dbReference>
<protein>
    <recommendedName>
        <fullName evidence="10">Integrase</fullName>
    </recommendedName>
</protein>
<dbReference type="SUPFAM" id="SSF56349">
    <property type="entry name" value="DNA breaking-rejoining enzymes"/>
    <property type="match status" value="1"/>
</dbReference>
<comment type="similarity">
    <text evidence="1">Belongs to the 'phage' integrase family.</text>
</comment>
<dbReference type="InterPro" id="IPR010998">
    <property type="entry name" value="Integrase_recombinase_N"/>
</dbReference>
<dbReference type="Gene3D" id="1.10.443.10">
    <property type="entry name" value="Intergrase catalytic core"/>
    <property type="match status" value="1"/>
</dbReference>
<feature type="domain" description="Core-binding (CB)" evidence="7">
    <location>
        <begin position="50"/>
        <end position="154"/>
    </location>
</feature>
<dbReference type="InterPro" id="IPR044068">
    <property type="entry name" value="CB"/>
</dbReference>
<evidence type="ECO:0008006" key="10">
    <source>
        <dbReference type="Google" id="ProtNLM"/>
    </source>
</evidence>
<evidence type="ECO:0000256" key="4">
    <source>
        <dbReference type="ARBA" id="ARBA00023172"/>
    </source>
</evidence>
<dbReference type="PROSITE" id="PS51898">
    <property type="entry name" value="TYR_RECOMBINASE"/>
    <property type="match status" value="1"/>
</dbReference>
<keyword evidence="4" id="KW-0233">DNA recombination</keyword>
<gene>
    <name evidence="8" type="ORF">GCM10011348_30360</name>
</gene>
<dbReference type="PANTHER" id="PTHR30349">
    <property type="entry name" value="PHAGE INTEGRASE-RELATED"/>
    <property type="match status" value="1"/>
</dbReference>
<dbReference type="CDD" id="cd00397">
    <property type="entry name" value="DNA_BRE_C"/>
    <property type="match status" value="1"/>
</dbReference>
<proteinExistence type="inferred from homology"/>
<accession>A0A917ZJA6</accession>
<organism evidence="8 9">
    <name type="scientific">Marinobacterium nitratireducens</name>
    <dbReference type="NCBI Taxonomy" id="518897"/>
    <lineage>
        <taxon>Bacteria</taxon>
        <taxon>Pseudomonadati</taxon>
        <taxon>Pseudomonadota</taxon>
        <taxon>Gammaproteobacteria</taxon>
        <taxon>Oceanospirillales</taxon>
        <taxon>Oceanospirillaceae</taxon>
        <taxon>Marinobacterium</taxon>
    </lineage>
</organism>
<sequence length="416" mass="47865">MNTTDQRAFPALFTHQSRELVISPFSIPPELDGSSGTWREDRLDNMLGVNTDREAIARWVHSKHGSAQTQRTYRKEAERFLLWCYAIRGMPMSSLNPDDFQQYRLFMENPPSDWVADNPYARQHPKWRPFVQGTSARSVQQALTILNALYAYLVKTGYLRRNPLAVFIGHQSSEAKRRSQAGSTGQSHKQFSRSEWSVVLQQVNTLYSPGMTEREALKYERLRWVVVLMMETGRRIAEITNHPMSAFYYKEDDLGVRQWWFVVTGKGGKRHEVPVNDKLLKALQRFRSRLGLTPYPGPREMTPLVPSLYGQNQTNPSLPTYTQGIQASQLYKTLKALFREAAASIRDADPEAASRLEHAYPHMIRHTAITRAGKQMDLRQQQKWAGHADPRTTLIYNHEDENALVDATQKMGRDGW</sequence>
<keyword evidence="3 5" id="KW-0238">DNA-binding</keyword>
<keyword evidence="2" id="KW-0229">DNA integration</keyword>
<evidence type="ECO:0000256" key="5">
    <source>
        <dbReference type="PROSITE-ProRule" id="PRU01248"/>
    </source>
</evidence>
<dbReference type="EMBL" id="BMLT01000007">
    <property type="protein sequence ID" value="GGO84339.1"/>
    <property type="molecule type" value="Genomic_DNA"/>
</dbReference>
<evidence type="ECO:0000256" key="1">
    <source>
        <dbReference type="ARBA" id="ARBA00008857"/>
    </source>
</evidence>
<dbReference type="Gene3D" id="1.10.150.130">
    <property type="match status" value="1"/>
</dbReference>
<evidence type="ECO:0000259" key="6">
    <source>
        <dbReference type="PROSITE" id="PS51898"/>
    </source>
</evidence>
<keyword evidence="9" id="KW-1185">Reference proteome</keyword>
<evidence type="ECO:0000256" key="3">
    <source>
        <dbReference type="ARBA" id="ARBA00023125"/>
    </source>
</evidence>
<evidence type="ECO:0000259" key="7">
    <source>
        <dbReference type="PROSITE" id="PS51900"/>
    </source>
</evidence>
<evidence type="ECO:0000313" key="9">
    <source>
        <dbReference type="Proteomes" id="UP000599578"/>
    </source>
</evidence>
<dbReference type="InterPro" id="IPR011010">
    <property type="entry name" value="DNA_brk_join_enz"/>
</dbReference>
<evidence type="ECO:0000313" key="8">
    <source>
        <dbReference type="EMBL" id="GGO84339.1"/>
    </source>
</evidence>
<dbReference type="PANTHER" id="PTHR30349:SF41">
    <property type="entry name" value="INTEGRASE_RECOMBINASE PROTEIN MJ0367-RELATED"/>
    <property type="match status" value="1"/>
</dbReference>
<dbReference type="RefSeq" id="WP_188861447.1">
    <property type="nucleotide sequence ID" value="NZ_BMLT01000007.1"/>
</dbReference>
<feature type="domain" description="Tyr recombinase" evidence="6">
    <location>
        <begin position="186"/>
        <end position="409"/>
    </location>
</feature>
<evidence type="ECO:0000256" key="2">
    <source>
        <dbReference type="ARBA" id="ARBA00022908"/>
    </source>
</evidence>
<dbReference type="AlphaFoldDB" id="A0A917ZJA6"/>
<dbReference type="GO" id="GO:0006310">
    <property type="term" value="P:DNA recombination"/>
    <property type="evidence" value="ECO:0007669"/>
    <property type="project" value="UniProtKB-KW"/>
</dbReference>
<dbReference type="InterPro" id="IPR050090">
    <property type="entry name" value="Tyrosine_recombinase_XerCD"/>
</dbReference>
<dbReference type="PROSITE" id="PS51900">
    <property type="entry name" value="CB"/>
    <property type="match status" value="1"/>
</dbReference>
<dbReference type="GO" id="GO:0015074">
    <property type="term" value="P:DNA integration"/>
    <property type="evidence" value="ECO:0007669"/>
    <property type="project" value="UniProtKB-KW"/>
</dbReference>
<comment type="caution">
    <text evidence="8">The sequence shown here is derived from an EMBL/GenBank/DDBJ whole genome shotgun (WGS) entry which is preliminary data.</text>
</comment>
<reference evidence="8 9" key="1">
    <citation type="journal article" date="2014" name="Int. J. Syst. Evol. Microbiol.">
        <title>Complete genome sequence of Corynebacterium casei LMG S-19264T (=DSM 44701T), isolated from a smear-ripened cheese.</title>
        <authorList>
            <consortium name="US DOE Joint Genome Institute (JGI-PGF)"/>
            <person name="Walter F."/>
            <person name="Albersmeier A."/>
            <person name="Kalinowski J."/>
            <person name="Ruckert C."/>
        </authorList>
    </citation>
    <scope>NUCLEOTIDE SEQUENCE [LARGE SCALE GENOMIC DNA]</scope>
    <source>
        <strain evidence="8 9">CGMCC 1.7286</strain>
    </source>
</reference>
<dbReference type="Pfam" id="PF00589">
    <property type="entry name" value="Phage_integrase"/>
    <property type="match status" value="1"/>
</dbReference>
<dbReference type="InterPro" id="IPR002104">
    <property type="entry name" value="Integrase_catalytic"/>
</dbReference>